<organism evidence="1 2">
    <name type="scientific">Johnsonella ignava ATCC 51276</name>
    <dbReference type="NCBI Taxonomy" id="679200"/>
    <lineage>
        <taxon>Bacteria</taxon>
        <taxon>Bacillati</taxon>
        <taxon>Bacillota</taxon>
        <taxon>Clostridia</taxon>
        <taxon>Lachnospirales</taxon>
        <taxon>Lachnospiraceae</taxon>
        <taxon>Johnsonella</taxon>
    </lineage>
</organism>
<evidence type="ECO:0000313" key="2">
    <source>
        <dbReference type="Proteomes" id="UP000003011"/>
    </source>
</evidence>
<dbReference type="SFLD" id="SFLDS00003">
    <property type="entry name" value="Haloacid_Dehalogenase"/>
    <property type="match status" value="1"/>
</dbReference>
<dbReference type="GO" id="GO:0000287">
    <property type="term" value="F:magnesium ion binding"/>
    <property type="evidence" value="ECO:0007669"/>
    <property type="project" value="TreeGrafter"/>
</dbReference>
<proteinExistence type="predicted"/>
<dbReference type="PATRIC" id="fig|679200.3.peg.575"/>
<dbReference type="PANTHER" id="PTHR10000">
    <property type="entry name" value="PHOSPHOSERINE PHOSPHATASE"/>
    <property type="match status" value="1"/>
</dbReference>
<dbReference type="GO" id="GO:0016791">
    <property type="term" value="F:phosphatase activity"/>
    <property type="evidence" value="ECO:0007669"/>
    <property type="project" value="UniProtKB-ARBA"/>
</dbReference>
<comment type="caution">
    <text evidence="1">The sequence shown here is derived from an EMBL/GenBank/DDBJ whole genome shotgun (WGS) entry which is preliminary data.</text>
</comment>
<dbReference type="SFLD" id="SFLDG01140">
    <property type="entry name" value="C2.B:_Phosphomannomutase_and_P"/>
    <property type="match status" value="1"/>
</dbReference>
<dbReference type="NCBIfam" id="TIGR01484">
    <property type="entry name" value="HAD-SF-IIB"/>
    <property type="match status" value="1"/>
</dbReference>
<dbReference type="InterPro" id="IPR000150">
    <property type="entry name" value="Cof"/>
</dbReference>
<dbReference type="Pfam" id="PF08282">
    <property type="entry name" value="Hydrolase_3"/>
    <property type="match status" value="1"/>
</dbReference>
<dbReference type="RefSeq" id="WP_005539675.1">
    <property type="nucleotide sequence ID" value="NZ_JH378830.1"/>
</dbReference>
<dbReference type="Proteomes" id="UP000003011">
    <property type="component" value="Unassembled WGS sequence"/>
</dbReference>
<dbReference type="Gene3D" id="3.30.1240.10">
    <property type="match status" value="1"/>
</dbReference>
<gene>
    <name evidence="1" type="ORF">HMPREF9333_00544</name>
</gene>
<dbReference type="EMBL" id="ACZL01000011">
    <property type="protein sequence ID" value="EHI56265.1"/>
    <property type="molecule type" value="Genomic_DNA"/>
</dbReference>
<dbReference type="InterPro" id="IPR023214">
    <property type="entry name" value="HAD_sf"/>
</dbReference>
<dbReference type="InterPro" id="IPR006379">
    <property type="entry name" value="HAD-SF_hydro_IIB"/>
</dbReference>
<dbReference type="eggNOG" id="COG0561">
    <property type="taxonomic scope" value="Bacteria"/>
</dbReference>
<evidence type="ECO:0000313" key="1">
    <source>
        <dbReference type="EMBL" id="EHI56265.1"/>
    </source>
</evidence>
<protein>
    <recommendedName>
        <fullName evidence="3">Cof-like hydrolase</fullName>
    </recommendedName>
</protein>
<dbReference type="PANTHER" id="PTHR10000:SF25">
    <property type="entry name" value="PHOSPHATASE YKRA-RELATED"/>
    <property type="match status" value="1"/>
</dbReference>
<dbReference type="SUPFAM" id="SSF56784">
    <property type="entry name" value="HAD-like"/>
    <property type="match status" value="1"/>
</dbReference>
<evidence type="ECO:0008006" key="3">
    <source>
        <dbReference type="Google" id="ProtNLM"/>
    </source>
</evidence>
<accession>G5GG55</accession>
<sequence length="260" mass="28721">MKKLISFDVDMTLLDHADYNIPKSALKAVELLKKAGNIVAIATGRDMANHHGKPLADIIDPDAMIELNGTKITVGEKIIYRHYFDKSLLRRLAQFCLKKGYAIGVTIGDDDYYFNQNIIDEYDRKYWGASFRNFKNPEKLFDMDIGTLAYVGEISGAYDIEKNFNELRCPAFAAVHGADIIEKGNSKAEGLKRLCSYYGIDIADTVAFGDSYNDLEIVSEAGTGVAMGNAIEELKNAADFVTDDVGKDGVYNACVKLGLI</sequence>
<keyword evidence="2" id="KW-1185">Reference proteome</keyword>
<reference evidence="1 2" key="1">
    <citation type="submission" date="2011-08" db="EMBL/GenBank/DDBJ databases">
        <title>The Genome Sequence of Johnsonella ignava ATCC 51276.</title>
        <authorList>
            <consortium name="The Broad Institute Genome Sequencing Platform"/>
            <person name="Earl A."/>
            <person name="Ward D."/>
            <person name="Feldgarden M."/>
            <person name="Gevers D."/>
            <person name="Izard J."/>
            <person name="Blanton J.M."/>
            <person name="Baranova O.V."/>
            <person name="Dewhirst F.E."/>
            <person name="Young S.K."/>
            <person name="Zeng Q."/>
            <person name="Gargeya S."/>
            <person name="Fitzgerald M."/>
            <person name="Haas B."/>
            <person name="Abouelleil A."/>
            <person name="Alvarado L."/>
            <person name="Arachchi H.M."/>
            <person name="Berlin A."/>
            <person name="Brown A."/>
            <person name="Chapman S.B."/>
            <person name="Chen Z."/>
            <person name="Dunbar C."/>
            <person name="Freedman E."/>
            <person name="Gearin G."/>
            <person name="Gellesch M."/>
            <person name="Goldberg J."/>
            <person name="Griggs A."/>
            <person name="Gujja S."/>
            <person name="Heiman D."/>
            <person name="Howarth C."/>
            <person name="Larson L."/>
            <person name="Lui A."/>
            <person name="MacDonald P.J.P."/>
            <person name="Montmayeur A."/>
            <person name="Murphy C."/>
            <person name="Neiman D."/>
            <person name="Pearson M."/>
            <person name="Priest M."/>
            <person name="Roberts A."/>
            <person name="Saif S."/>
            <person name="Shea T."/>
            <person name="Shenoy N."/>
            <person name="Sisk P."/>
            <person name="Stolte C."/>
            <person name="Sykes S."/>
            <person name="Wortman J."/>
            <person name="Nusbaum C."/>
            <person name="Birren B."/>
        </authorList>
    </citation>
    <scope>NUCLEOTIDE SEQUENCE [LARGE SCALE GENOMIC DNA]</scope>
    <source>
        <strain evidence="1 2">ATCC 51276</strain>
    </source>
</reference>
<dbReference type="AlphaFoldDB" id="G5GG55"/>
<dbReference type="InterPro" id="IPR036412">
    <property type="entry name" value="HAD-like_sf"/>
</dbReference>
<dbReference type="GO" id="GO:0005829">
    <property type="term" value="C:cytosol"/>
    <property type="evidence" value="ECO:0007669"/>
    <property type="project" value="TreeGrafter"/>
</dbReference>
<dbReference type="OrthoDB" id="9810101at2"/>
<dbReference type="STRING" id="679200.HMPREF9333_00544"/>
<dbReference type="HOGENOM" id="CLU_044146_7_0_9"/>
<name>G5GG55_9FIRM</name>
<dbReference type="NCBIfam" id="TIGR00099">
    <property type="entry name" value="Cof-subfamily"/>
    <property type="match status" value="1"/>
</dbReference>
<dbReference type="Gene3D" id="3.40.50.1000">
    <property type="entry name" value="HAD superfamily/HAD-like"/>
    <property type="match status" value="1"/>
</dbReference>